<dbReference type="Pfam" id="PF05192">
    <property type="entry name" value="MutS_III"/>
    <property type="match status" value="1"/>
</dbReference>
<evidence type="ECO:0000256" key="10">
    <source>
        <dbReference type="SAM" id="MobiDB-lite"/>
    </source>
</evidence>
<keyword evidence="5" id="KW-0238">DNA-binding</keyword>
<gene>
    <name evidence="12" type="ORF">QBC38DRAFT_418279</name>
</gene>
<reference evidence="12" key="1">
    <citation type="journal article" date="2023" name="Mol. Phylogenet. Evol.">
        <title>Genome-scale phylogeny and comparative genomics of the fungal order Sordariales.</title>
        <authorList>
            <person name="Hensen N."/>
            <person name="Bonometti L."/>
            <person name="Westerberg I."/>
            <person name="Brannstrom I.O."/>
            <person name="Guillou S."/>
            <person name="Cros-Aarteil S."/>
            <person name="Calhoun S."/>
            <person name="Haridas S."/>
            <person name="Kuo A."/>
            <person name="Mondo S."/>
            <person name="Pangilinan J."/>
            <person name="Riley R."/>
            <person name="LaButti K."/>
            <person name="Andreopoulos B."/>
            <person name="Lipzen A."/>
            <person name="Chen C."/>
            <person name="Yan M."/>
            <person name="Daum C."/>
            <person name="Ng V."/>
            <person name="Clum A."/>
            <person name="Steindorff A."/>
            <person name="Ohm R.A."/>
            <person name="Martin F."/>
            <person name="Silar P."/>
            <person name="Natvig D.O."/>
            <person name="Lalanne C."/>
            <person name="Gautier V."/>
            <person name="Ament-Velasquez S.L."/>
            <person name="Kruys A."/>
            <person name="Hutchinson M.I."/>
            <person name="Powell A.J."/>
            <person name="Barry K."/>
            <person name="Miller A.N."/>
            <person name="Grigoriev I.V."/>
            <person name="Debuchy R."/>
            <person name="Gladieux P."/>
            <person name="Hiltunen Thoren M."/>
            <person name="Johannesson H."/>
        </authorList>
    </citation>
    <scope>NUCLEOTIDE SEQUENCE</scope>
    <source>
        <strain evidence="12">CBS 990.96</strain>
    </source>
</reference>
<comment type="similarity">
    <text evidence="1">Belongs to the DNA mismatch repair MutS family. MSH3 subfamily.</text>
</comment>
<dbReference type="AlphaFoldDB" id="A0AAN7H3M1"/>
<proteinExistence type="inferred from homology"/>
<feature type="compositionally biased region" description="Basic residues" evidence="10">
    <location>
        <begin position="899"/>
        <end position="913"/>
    </location>
</feature>
<evidence type="ECO:0000256" key="7">
    <source>
        <dbReference type="ARBA" id="ARBA00025902"/>
    </source>
</evidence>
<dbReference type="EMBL" id="MU865341">
    <property type="protein sequence ID" value="KAK4226819.1"/>
    <property type="molecule type" value="Genomic_DNA"/>
</dbReference>
<protein>
    <recommendedName>
        <fullName evidence="2 9">DNA mismatch repair protein MSH3</fullName>
    </recommendedName>
    <alternativeName>
        <fullName evidence="2 9">DNA mismatch repair protein MSH3</fullName>
    </alternativeName>
    <alternativeName>
        <fullName evidence="8">MutS protein homolog 3</fullName>
    </alternativeName>
</protein>
<evidence type="ECO:0000256" key="3">
    <source>
        <dbReference type="ARBA" id="ARBA00022741"/>
    </source>
</evidence>
<feature type="domain" description="DNA mismatch repair proteins mutS family" evidence="11">
    <location>
        <begin position="662"/>
        <end position="678"/>
    </location>
</feature>
<dbReference type="InterPro" id="IPR036187">
    <property type="entry name" value="DNA_mismatch_repair_MutS_sf"/>
</dbReference>
<evidence type="ECO:0000313" key="12">
    <source>
        <dbReference type="EMBL" id="KAK4226819.1"/>
    </source>
</evidence>
<dbReference type="InterPro" id="IPR045076">
    <property type="entry name" value="MutS"/>
</dbReference>
<evidence type="ECO:0000256" key="1">
    <source>
        <dbReference type="ARBA" id="ARBA00007094"/>
    </source>
</evidence>
<feature type="compositionally biased region" description="Basic and acidic residues" evidence="10">
    <location>
        <begin position="953"/>
        <end position="965"/>
    </location>
</feature>
<accession>A0AAN7H3M1</accession>
<dbReference type="Pfam" id="PF00488">
    <property type="entry name" value="MutS_V"/>
    <property type="match status" value="1"/>
</dbReference>
<evidence type="ECO:0000256" key="8">
    <source>
        <dbReference type="ARBA" id="ARBA00029792"/>
    </source>
</evidence>
<dbReference type="Gene3D" id="1.10.1420.10">
    <property type="match status" value="1"/>
</dbReference>
<dbReference type="SUPFAM" id="SSF48334">
    <property type="entry name" value="DNA repair protein MutS, domain III"/>
    <property type="match status" value="1"/>
</dbReference>
<keyword evidence="6" id="KW-0469">Meiosis</keyword>
<comment type="caution">
    <text evidence="12">The sequence shown here is derived from an EMBL/GenBank/DDBJ whole genome shotgun (WGS) entry which is preliminary data.</text>
</comment>
<evidence type="ECO:0000256" key="5">
    <source>
        <dbReference type="ARBA" id="ARBA00023125"/>
    </source>
</evidence>
<evidence type="ECO:0000256" key="6">
    <source>
        <dbReference type="ARBA" id="ARBA00023254"/>
    </source>
</evidence>
<dbReference type="SMART" id="SM00533">
    <property type="entry name" value="MUTSd"/>
    <property type="match status" value="1"/>
</dbReference>
<feature type="non-terminal residue" evidence="12">
    <location>
        <position position="965"/>
    </location>
</feature>
<evidence type="ECO:0000313" key="13">
    <source>
        <dbReference type="Proteomes" id="UP001301958"/>
    </source>
</evidence>
<name>A0AAN7H3M1_9PEZI</name>
<dbReference type="Gene3D" id="3.40.50.300">
    <property type="entry name" value="P-loop containing nucleotide triphosphate hydrolases"/>
    <property type="match status" value="1"/>
</dbReference>
<dbReference type="GO" id="GO:0030983">
    <property type="term" value="F:mismatched DNA binding"/>
    <property type="evidence" value="ECO:0007669"/>
    <property type="project" value="InterPro"/>
</dbReference>
<dbReference type="PANTHER" id="PTHR11361:SF21">
    <property type="entry name" value="MUTS PROTEIN HOMOLOG 4"/>
    <property type="match status" value="1"/>
</dbReference>
<feature type="region of interest" description="Disordered" evidence="10">
    <location>
        <begin position="1"/>
        <end position="34"/>
    </location>
</feature>
<dbReference type="InterPro" id="IPR000432">
    <property type="entry name" value="DNA_mismatch_repair_MutS_C"/>
</dbReference>
<dbReference type="Proteomes" id="UP001301958">
    <property type="component" value="Unassembled WGS sequence"/>
</dbReference>
<sequence length="965" mass="109950">MGFVDDKEASASQDFLATSPPPQRQIPDRSNVNGTNEEHDVICAVSESGNGKVVGVTTIDMSLGKATIGRVVIDDGYKTLVETIWRMQHRPQTFVLLKKILAFDKENWRENLGMALLDKYAEKGDKLALKTSLEGNYYATCSWSAAMSYVDLTSRLRFLRETLHVVYSEPADVMGLDRAAVSSLELLQTSRGARAGPTTLFGILNQTMTPQGRRLLRTTILQPSTSKELLTKRWNTVHELTSSQDFFNDVRASLQKLQRIDVEQIMGQMTKASRNPRKPIHPDVTSFHGFTRIIFATHDELYGAERDLNHILMIKAYLKGVKSLHETLDAAGCKSWFCERAKRKSGPRYTTPVLNQIRKGIYEDASFSNRPVDIKNNRLWAVKSAPDNCNLRLARNSYKFRTNEMKRYHERVCAHFEKMIGCKPDLVLGTDNNYRFKFQWSDIEKETRRCVDKYGLIRRLARIKVIHAERKNKQFFFQTKDLVKRSNDVQYWADEATQQSDQKVVDIKMALLKHFSFIRAIAEAVADLDILCSFAHLSTTQNYVRPIFSRTLTLQNARHPVVEMRKKNYVGNEVLFGDQGLRFMVVTGSNMSGKSTYIKSVALIQILAQMGCFVPASSASLPVCDRVFTRLSTEDKPNDNLGTFMVELQEMAAILKLSTEKSLVVIDELGRGTSTNEGKAIAFLASKELVRKHPRVLFATHYTDMGEALSVDFPDHILSVHLEAQTDTVNGTTPRISLSHKLANGPVRDQDYGINLARRHLPQTVIKNAQKISDWLEARNPTTKKAPMTRADKLRQMEGAFASAIRQVFRTKMDKDALKKFVLGLRKELTYTIVHAKDDEGCGKTRSDADIPVRPVLPVLEKMPQEERDKWTHKRKVAEKRINLEWNRSIERQSEHYQQQKRRRSQSRVNQKRKAGEEGPVDDGQDVRVTKKRRVGEGEAQVVNDNMTENQTEEQHEKENEIVVP</sequence>
<dbReference type="FunFam" id="3.40.50.300:FF:000870">
    <property type="entry name" value="MutS protein homolog 4"/>
    <property type="match status" value="1"/>
</dbReference>
<keyword evidence="13" id="KW-1185">Reference proteome</keyword>
<evidence type="ECO:0000256" key="2">
    <source>
        <dbReference type="ARBA" id="ARBA00022151"/>
    </source>
</evidence>
<organism evidence="12 13">
    <name type="scientific">Podospora fimiseda</name>
    <dbReference type="NCBI Taxonomy" id="252190"/>
    <lineage>
        <taxon>Eukaryota</taxon>
        <taxon>Fungi</taxon>
        <taxon>Dikarya</taxon>
        <taxon>Ascomycota</taxon>
        <taxon>Pezizomycotina</taxon>
        <taxon>Sordariomycetes</taxon>
        <taxon>Sordariomycetidae</taxon>
        <taxon>Sordariales</taxon>
        <taxon>Podosporaceae</taxon>
        <taxon>Podospora</taxon>
    </lineage>
</organism>
<dbReference type="SMART" id="SM00534">
    <property type="entry name" value="MUTSac"/>
    <property type="match status" value="1"/>
</dbReference>
<dbReference type="GO" id="GO:0006298">
    <property type="term" value="P:mismatch repair"/>
    <property type="evidence" value="ECO:0007669"/>
    <property type="project" value="InterPro"/>
</dbReference>
<evidence type="ECO:0000259" key="11">
    <source>
        <dbReference type="PROSITE" id="PS00486"/>
    </source>
</evidence>
<dbReference type="PANTHER" id="PTHR11361">
    <property type="entry name" value="DNA MISMATCH REPAIR PROTEIN MUTS FAMILY MEMBER"/>
    <property type="match status" value="1"/>
</dbReference>
<comment type="subunit">
    <text evidence="7">Heterodimer consisting of MSH2-MSH3 (MutS beta). Forms a ternary complex with MutL alpha (MLH1-PMS1).</text>
</comment>
<dbReference type="PROSITE" id="PS00486">
    <property type="entry name" value="DNA_MISMATCH_REPAIR_2"/>
    <property type="match status" value="1"/>
</dbReference>
<dbReference type="InterPro" id="IPR007696">
    <property type="entry name" value="DNA_mismatch_repair_MutS_core"/>
</dbReference>
<keyword evidence="4" id="KW-0067">ATP-binding</keyword>
<dbReference type="GO" id="GO:0140664">
    <property type="term" value="F:ATP-dependent DNA damage sensor activity"/>
    <property type="evidence" value="ECO:0007669"/>
    <property type="project" value="InterPro"/>
</dbReference>
<evidence type="ECO:0000256" key="9">
    <source>
        <dbReference type="ARBA" id="ARBA00073774"/>
    </source>
</evidence>
<reference evidence="12" key="2">
    <citation type="submission" date="2023-05" db="EMBL/GenBank/DDBJ databases">
        <authorList>
            <consortium name="Lawrence Berkeley National Laboratory"/>
            <person name="Steindorff A."/>
            <person name="Hensen N."/>
            <person name="Bonometti L."/>
            <person name="Westerberg I."/>
            <person name="Brannstrom I.O."/>
            <person name="Guillou S."/>
            <person name="Cros-Aarteil S."/>
            <person name="Calhoun S."/>
            <person name="Haridas S."/>
            <person name="Kuo A."/>
            <person name="Mondo S."/>
            <person name="Pangilinan J."/>
            <person name="Riley R."/>
            <person name="Labutti K."/>
            <person name="Andreopoulos B."/>
            <person name="Lipzen A."/>
            <person name="Chen C."/>
            <person name="Yanf M."/>
            <person name="Daum C."/>
            <person name="Ng V."/>
            <person name="Clum A."/>
            <person name="Ohm R."/>
            <person name="Martin F."/>
            <person name="Silar P."/>
            <person name="Natvig D."/>
            <person name="Lalanne C."/>
            <person name="Gautier V."/>
            <person name="Ament-Velasquez S.L."/>
            <person name="Kruys A."/>
            <person name="Hutchinson M.I."/>
            <person name="Powell A.J."/>
            <person name="Barry K."/>
            <person name="Miller A.N."/>
            <person name="Grigoriev I.V."/>
            <person name="Debuchy R."/>
            <person name="Gladieux P."/>
            <person name="Thoren M.H."/>
            <person name="Johannesson H."/>
        </authorList>
    </citation>
    <scope>NUCLEOTIDE SEQUENCE</scope>
    <source>
        <strain evidence="12">CBS 990.96</strain>
    </source>
</reference>
<evidence type="ECO:0000256" key="4">
    <source>
        <dbReference type="ARBA" id="ARBA00022840"/>
    </source>
</evidence>
<feature type="region of interest" description="Disordered" evidence="10">
    <location>
        <begin position="893"/>
        <end position="965"/>
    </location>
</feature>
<dbReference type="GO" id="GO:0005634">
    <property type="term" value="C:nucleus"/>
    <property type="evidence" value="ECO:0007669"/>
    <property type="project" value="TreeGrafter"/>
</dbReference>
<dbReference type="GO" id="GO:0007131">
    <property type="term" value="P:reciprocal meiotic recombination"/>
    <property type="evidence" value="ECO:0007669"/>
    <property type="project" value="TreeGrafter"/>
</dbReference>
<dbReference type="SUPFAM" id="SSF52540">
    <property type="entry name" value="P-loop containing nucleoside triphosphate hydrolases"/>
    <property type="match status" value="1"/>
</dbReference>
<keyword evidence="3" id="KW-0547">Nucleotide-binding</keyword>
<dbReference type="InterPro" id="IPR027417">
    <property type="entry name" value="P-loop_NTPase"/>
</dbReference>
<dbReference type="GO" id="GO:0005524">
    <property type="term" value="F:ATP binding"/>
    <property type="evidence" value="ECO:0007669"/>
    <property type="project" value="UniProtKB-KW"/>
</dbReference>
<dbReference type="CDD" id="cd03243">
    <property type="entry name" value="ABC_MutS_homologs"/>
    <property type="match status" value="1"/>
</dbReference>